<proteinExistence type="predicted"/>
<comment type="caution">
    <text evidence="1">The sequence shown here is derived from an EMBL/GenBank/DDBJ whole genome shotgun (WGS) entry which is preliminary data.</text>
</comment>
<reference evidence="1" key="1">
    <citation type="journal article" date="2015" name="Nature">
        <title>Complex archaea that bridge the gap between prokaryotes and eukaryotes.</title>
        <authorList>
            <person name="Spang A."/>
            <person name="Saw J.H."/>
            <person name="Jorgensen S.L."/>
            <person name="Zaremba-Niedzwiedzka K."/>
            <person name="Martijn J."/>
            <person name="Lind A.E."/>
            <person name="van Eijk R."/>
            <person name="Schleper C."/>
            <person name="Guy L."/>
            <person name="Ettema T.J."/>
        </authorList>
    </citation>
    <scope>NUCLEOTIDE SEQUENCE</scope>
</reference>
<organism evidence="1">
    <name type="scientific">marine sediment metagenome</name>
    <dbReference type="NCBI Taxonomy" id="412755"/>
    <lineage>
        <taxon>unclassified sequences</taxon>
        <taxon>metagenomes</taxon>
        <taxon>ecological metagenomes</taxon>
    </lineage>
</organism>
<sequence length="109" mass="12423">MKYKLLQDLPFLEKGTIFNKGCWAGDGWGVDKGKTHYGGGGSCHNGIRVFEPHQNKMLDDVLLMKAWIKKIPTSEDEAFCLYGEGNYTQQELIDFIRKVTPTPQQIEEE</sequence>
<name>A0A0F8YEZ8_9ZZZZ</name>
<gene>
    <name evidence="1" type="ORF">LCGC14_2827780</name>
</gene>
<protein>
    <submittedName>
        <fullName evidence="1">Uncharacterized protein</fullName>
    </submittedName>
</protein>
<dbReference type="AlphaFoldDB" id="A0A0F8YEZ8"/>
<dbReference type="EMBL" id="LAZR01053774">
    <property type="protein sequence ID" value="KKK80008.1"/>
    <property type="molecule type" value="Genomic_DNA"/>
</dbReference>
<evidence type="ECO:0000313" key="1">
    <source>
        <dbReference type="EMBL" id="KKK80008.1"/>
    </source>
</evidence>
<accession>A0A0F8YEZ8</accession>